<dbReference type="EMBL" id="KZ994673">
    <property type="protein sequence ID" value="RKO92359.1"/>
    <property type="molecule type" value="Genomic_DNA"/>
</dbReference>
<dbReference type="Proteomes" id="UP000269721">
    <property type="component" value="Unassembled WGS sequence"/>
</dbReference>
<sequence length="253" mass="27192">MSDKMTKAERRDMVGFLRRSGLEGSDPDGNASVHRGCSGSVSASIFSASNSLAKTRKAESKLSTHSEWDAEDDYISAWAYQNLALHRTSINPPSEWLMFGRFSAKGRPCRKGLCQCKIPFRPGNPLQLPGDVSAELLNSRSGETTSQDGVISRDATSSGSEPLLLLDKARDSTGSRCRAASLPGVSVIERRRLESVSNADDSNGLRYVTKVLEYTTASWSGSADLIGVGIDVTGVGKGEDMLGEHGIHIANRI</sequence>
<protein>
    <submittedName>
        <fullName evidence="1">Uncharacterized protein</fullName>
    </submittedName>
</protein>
<evidence type="ECO:0000313" key="2">
    <source>
        <dbReference type="Proteomes" id="UP000269721"/>
    </source>
</evidence>
<dbReference type="AlphaFoldDB" id="A0A4P9WHP8"/>
<reference evidence="2" key="1">
    <citation type="journal article" date="2018" name="Nat. Microbiol.">
        <title>Leveraging single-cell genomics to expand the fungal tree of life.</title>
        <authorList>
            <person name="Ahrendt S.R."/>
            <person name="Quandt C.A."/>
            <person name="Ciobanu D."/>
            <person name="Clum A."/>
            <person name="Salamov A."/>
            <person name="Andreopoulos B."/>
            <person name="Cheng J.F."/>
            <person name="Woyke T."/>
            <person name="Pelin A."/>
            <person name="Henrissat B."/>
            <person name="Reynolds N.K."/>
            <person name="Benny G.L."/>
            <person name="Smith M.E."/>
            <person name="James T.Y."/>
            <person name="Grigoriev I.V."/>
        </authorList>
    </citation>
    <scope>NUCLEOTIDE SEQUENCE [LARGE SCALE GENOMIC DNA]</scope>
</reference>
<accession>A0A4P9WHP8</accession>
<proteinExistence type="predicted"/>
<keyword evidence="2" id="KW-1185">Reference proteome</keyword>
<evidence type="ECO:0000313" key="1">
    <source>
        <dbReference type="EMBL" id="RKO92359.1"/>
    </source>
</evidence>
<name>A0A4P9WHP8_9FUNG</name>
<organism evidence="1 2">
    <name type="scientific">Blyttiomyces helicus</name>
    <dbReference type="NCBI Taxonomy" id="388810"/>
    <lineage>
        <taxon>Eukaryota</taxon>
        <taxon>Fungi</taxon>
        <taxon>Fungi incertae sedis</taxon>
        <taxon>Chytridiomycota</taxon>
        <taxon>Chytridiomycota incertae sedis</taxon>
        <taxon>Chytridiomycetes</taxon>
        <taxon>Chytridiomycetes incertae sedis</taxon>
        <taxon>Blyttiomyces</taxon>
    </lineage>
</organism>
<gene>
    <name evidence="1" type="ORF">BDK51DRAFT_47623</name>
</gene>